<dbReference type="SMART" id="SM00463">
    <property type="entry name" value="SMR"/>
    <property type="match status" value="1"/>
</dbReference>
<accession>A0A5S9QMQ8</accession>
<organism evidence="2 3">
    <name type="scientific">BD1-7 clade bacterium</name>
    <dbReference type="NCBI Taxonomy" id="2029982"/>
    <lineage>
        <taxon>Bacteria</taxon>
        <taxon>Pseudomonadati</taxon>
        <taxon>Pseudomonadota</taxon>
        <taxon>Gammaproteobacteria</taxon>
        <taxon>Cellvibrionales</taxon>
        <taxon>Spongiibacteraceae</taxon>
        <taxon>BD1-7 clade</taxon>
    </lineage>
</organism>
<dbReference type="PANTHER" id="PTHR35562">
    <property type="entry name" value="DNA ENDONUCLEASE SMRA-RELATED"/>
    <property type="match status" value="1"/>
</dbReference>
<dbReference type="GO" id="GO:0004520">
    <property type="term" value="F:DNA endonuclease activity"/>
    <property type="evidence" value="ECO:0007669"/>
    <property type="project" value="TreeGrafter"/>
</dbReference>
<keyword evidence="3" id="KW-1185">Reference proteome</keyword>
<dbReference type="GO" id="GO:0016787">
    <property type="term" value="F:hydrolase activity"/>
    <property type="evidence" value="ECO:0007669"/>
    <property type="project" value="UniProtKB-KW"/>
</dbReference>
<dbReference type="PROSITE" id="PS50828">
    <property type="entry name" value="SMR"/>
    <property type="match status" value="1"/>
</dbReference>
<dbReference type="InterPro" id="IPR047688">
    <property type="entry name" value="Endonuc_SmrA"/>
</dbReference>
<proteinExistence type="predicted"/>
<keyword evidence="2" id="KW-0255">Endonuclease</keyword>
<dbReference type="EC" id="3.1.-.-" evidence="2"/>
<dbReference type="InterPro" id="IPR036063">
    <property type="entry name" value="Smr_dom_sf"/>
</dbReference>
<keyword evidence="2" id="KW-0540">Nuclease</keyword>
<protein>
    <submittedName>
        <fullName evidence="2">Putative DNA endonuclease SmrA</fullName>
        <ecNumber evidence="2">3.1.-.-</ecNumber>
    </submittedName>
</protein>
<evidence type="ECO:0000313" key="3">
    <source>
        <dbReference type="Proteomes" id="UP000441399"/>
    </source>
</evidence>
<dbReference type="InterPro" id="IPR002625">
    <property type="entry name" value="Smr_dom"/>
</dbReference>
<dbReference type="EMBL" id="CACSIO010000034">
    <property type="protein sequence ID" value="CAA0119243.1"/>
    <property type="molecule type" value="Genomic_DNA"/>
</dbReference>
<evidence type="ECO:0000259" key="1">
    <source>
        <dbReference type="PROSITE" id="PS50828"/>
    </source>
</evidence>
<dbReference type="AlphaFoldDB" id="A0A5S9QMQ8"/>
<dbReference type="Pfam" id="PF01713">
    <property type="entry name" value="Smr"/>
    <property type="match status" value="1"/>
</dbReference>
<gene>
    <name evidence="2" type="primary">smrA</name>
    <name evidence="2" type="ORF">OPDIPICF_02240</name>
</gene>
<feature type="domain" description="Smr" evidence="1">
    <location>
        <begin position="96"/>
        <end position="179"/>
    </location>
</feature>
<keyword evidence="2" id="KW-0378">Hydrolase</keyword>
<dbReference type="Gene3D" id="3.30.1370.110">
    <property type="match status" value="1"/>
</dbReference>
<evidence type="ECO:0000313" key="2">
    <source>
        <dbReference type="EMBL" id="CAA0119243.1"/>
    </source>
</evidence>
<dbReference type="Proteomes" id="UP000441399">
    <property type="component" value="Unassembled WGS sequence"/>
</dbReference>
<name>A0A5S9QMQ8_9GAMM</name>
<dbReference type="NCBIfam" id="NF033154">
    <property type="entry name" value="endonuc_SmrA"/>
    <property type="match status" value="1"/>
</dbReference>
<dbReference type="PANTHER" id="PTHR35562:SF2">
    <property type="entry name" value="DNA ENDONUCLEASE SMRA-RELATED"/>
    <property type="match status" value="1"/>
</dbReference>
<dbReference type="OrthoDB" id="9808881at2"/>
<reference evidence="2 3" key="1">
    <citation type="submission" date="2019-11" db="EMBL/GenBank/DDBJ databases">
        <authorList>
            <person name="Holert J."/>
        </authorList>
    </citation>
    <scope>NUCLEOTIDE SEQUENCE [LARGE SCALE GENOMIC DNA]</scope>
    <source>
        <strain evidence="2">SB11_3</strain>
    </source>
</reference>
<sequence>MASDKTSDEDIFMAEMGDVTPIVQTRADVGQVQSADSSVEERRNAAVSESEDPNHLSSQTIRQVGPHDIVSFKRPGIQDGVYRQLRLGRYAIDARLDLHRMTVEESRKSTFDFIIDCMGYDLRAIMILHGKGDRDPEPERKAVLKSHVVHWLEEMPEVMAFHSAQPHHGGAGALYVLLRKSEKMKRQNRERFGLRGS</sequence>
<dbReference type="SUPFAM" id="SSF160443">
    <property type="entry name" value="SMR domain-like"/>
    <property type="match status" value="1"/>
</dbReference>